<dbReference type="AlphaFoldDB" id="A0A420XX96"/>
<keyword evidence="4" id="KW-1185">Reference proteome</keyword>
<dbReference type="OrthoDB" id="3162439at2759"/>
<reference evidence="3 4" key="1">
    <citation type="submission" date="2018-08" db="EMBL/GenBank/DDBJ databases">
        <title>Draft genome of the lignicolous fungus Coniochaeta pulveracea.</title>
        <authorList>
            <person name="Borstlap C.J."/>
            <person name="De Witt R.N."/>
            <person name="Botha A."/>
            <person name="Volschenk H."/>
        </authorList>
    </citation>
    <scope>NUCLEOTIDE SEQUENCE [LARGE SCALE GENOMIC DNA]</scope>
    <source>
        <strain evidence="3 4">CAB683</strain>
    </source>
</reference>
<evidence type="ECO:0000313" key="3">
    <source>
        <dbReference type="EMBL" id="RKU40159.1"/>
    </source>
</evidence>
<dbReference type="EMBL" id="QVQW01000118">
    <property type="protein sequence ID" value="RKU40159.1"/>
    <property type="molecule type" value="Genomic_DNA"/>
</dbReference>
<evidence type="ECO:0000256" key="1">
    <source>
        <dbReference type="SAM" id="MobiDB-lite"/>
    </source>
</evidence>
<dbReference type="Proteomes" id="UP000275385">
    <property type="component" value="Unassembled WGS sequence"/>
</dbReference>
<protein>
    <recommendedName>
        <fullName evidence="2">T6SS Phospholipase effector Tle1-like catalytic domain-containing protein</fullName>
    </recommendedName>
</protein>
<name>A0A420XX96_9PEZI</name>
<evidence type="ECO:0000259" key="2">
    <source>
        <dbReference type="Pfam" id="PF09994"/>
    </source>
</evidence>
<comment type="caution">
    <text evidence="3">The sequence shown here is derived from an EMBL/GenBank/DDBJ whole genome shotgun (WGS) entry which is preliminary data.</text>
</comment>
<dbReference type="PANTHER" id="PTHR33840:SF2">
    <property type="entry name" value="TLE1 PHOSPHOLIPASE DOMAIN-CONTAINING PROTEIN"/>
    <property type="match status" value="1"/>
</dbReference>
<gene>
    <name evidence="3" type="ORF">DL546_002047</name>
</gene>
<feature type="region of interest" description="Disordered" evidence="1">
    <location>
        <begin position="196"/>
        <end position="220"/>
    </location>
</feature>
<dbReference type="PANTHER" id="PTHR33840">
    <property type="match status" value="1"/>
</dbReference>
<dbReference type="STRING" id="177199.A0A420XX96"/>
<organism evidence="3 4">
    <name type="scientific">Coniochaeta pulveracea</name>
    <dbReference type="NCBI Taxonomy" id="177199"/>
    <lineage>
        <taxon>Eukaryota</taxon>
        <taxon>Fungi</taxon>
        <taxon>Dikarya</taxon>
        <taxon>Ascomycota</taxon>
        <taxon>Pezizomycotina</taxon>
        <taxon>Sordariomycetes</taxon>
        <taxon>Sordariomycetidae</taxon>
        <taxon>Coniochaetales</taxon>
        <taxon>Coniochaetaceae</taxon>
        <taxon>Coniochaeta</taxon>
    </lineage>
</organism>
<dbReference type="Pfam" id="PF09994">
    <property type="entry name" value="T6SS_Tle1-like_cat"/>
    <property type="match status" value="1"/>
</dbReference>
<accession>A0A420XX96</accession>
<feature type="domain" description="T6SS Phospholipase effector Tle1-like catalytic" evidence="2">
    <location>
        <begin position="18"/>
        <end position="397"/>
    </location>
</feature>
<proteinExistence type="predicted"/>
<dbReference type="InterPro" id="IPR018712">
    <property type="entry name" value="Tle1-like_cat"/>
</dbReference>
<sequence>MPSDTQPDGESTSVPEARKLILCFDGTGNSFTGTNSDTNVVKLLNKLDRNDPNQFHYYQTGIGTYDTNATSVDQDFIGKIKSDIDQTLDSGFGSGFDSHVLAGYRFLMRYYESGDKIYMFGFSRGAFTAKFLARMVNTVGLLCKGNEEMVPFVYKLYQRSLAGKIRTFAKGPNKQRKDAERKAAKLAQLAATGLHHGQDQPLLPDDDDHEHDEADHKHSAHNELEAFSNTFCRKEKVDCGHGHTEEQNIKVYFLGLWDCVSSVAVLEQQAPKPVQMAGTAVHVRHAVAVDERRVKFKAALFAQDEKTNTGDTGHAHETHHDEDLKEVWFPGCHGDVGGGWPASKENPLDTKKDLGDWSWWDRIKNVFTKRKDDKLSQSLDKGPLQMSDIPLAWMIRELELVGKKDPSAAVKWREDGLRRFKKKLMNRKYEALKGIYHDSLRFGYGESLAKVLLWKFLEWFPLIKRWEFVDNDWQFVWWPLNMGNTRDIPRGAELHSSLIYRLKNPELNYFPKNNHGEEGYKSAAPCLKHEGKVRDMQPKRAIESASLDSNHLEQVVQRAGGDELVLYADDPFKEDWLSQEDVLHRTWTFCAGDPSG</sequence>
<feature type="compositionally biased region" description="Basic and acidic residues" evidence="1">
    <location>
        <begin position="211"/>
        <end position="220"/>
    </location>
</feature>
<evidence type="ECO:0000313" key="4">
    <source>
        <dbReference type="Proteomes" id="UP000275385"/>
    </source>
</evidence>